<dbReference type="AlphaFoldDB" id="A0A0G1PCV2"/>
<dbReference type="EMBL" id="LCKS01000002">
    <property type="protein sequence ID" value="KKU03248.1"/>
    <property type="molecule type" value="Genomic_DNA"/>
</dbReference>
<accession>A0A0G1PCV2</accession>
<organism evidence="1 2">
    <name type="scientific">Candidatus Amesbacteria bacterium GW2011_GWC2_45_19</name>
    <dbReference type="NCBI Taxonomy" id="1618366"/>
    <lineage>
        <taxon>Bacteria</taxon>
        <taxon>Candidatus Amesiibacteriota</taxon>
    </lineage>
</organism>
<name>A0A0G1PCV2_9BACT</name>
<proteinExistence type="predicted"/>
<protein>
    <recommendedName>
        <fullName evidence="3">Nucleotidyl transferase AbiEii/AbiGii toxin family protein</fullName>
    </recommendedName>
</protein>
<comment type="caution">
    <text evidence="1">The sequence shown here is derived from an EMBL/GenBank/DDBJ whole genome shotgun (WGS) entry which is preliminary data.</text>
</comment>
<sequence>MTDLHLESLDKYRLEIFKQLRRFSSLGVLAGGTAIALQIGHRKSYDFDIFTHKPLEKGLFRKLKTIFGGGVLKTYESKVQLNVTVGENVKVTFYYDGYGPSLDTIKTDGIDLLDLGDLASNKALTLGGRGQWRDYVDIYFLIKEKWVRLESVIDMAENRFGGEFSRKLFLEQLTYTDDLGKFEIEFLRDEVVPGEIDAFFEEQVKAYTQKQILVET</sequence>
<dbReference type="Proteomes" id="UP000034264">
    <property type="component" value="Unassembled WGS sequence"/>
</dbReference>
<gene>
    <name evidence="1" type="ORF">UX05_C0002G0004</name>
</gene>
<evidence type="ECO:0000313" key="2">
    <source>
        <dbReference type="Proteomes" id="UP000034264"/>
    </source>
</evidence>
<evidence type="ECO:0000313" key="1">
    <source>
        <dbReference type="EMBL" id="KKU03248.1"/>
    </source>
</evidence>
<evidence type="ECO:0008006" key="3">
    <source>
        <dbReference type="Google" id="ProtNLM"/>
    </source>
</evidence>
<reference evidence="1 2" key="1">
    <citation type="journal article" date="2015" name="Nature">
        <title>rRNA introns, odd ribosomes, and small enigmatic genomes across a large radiation of phyla.</title>
        <authorList>
            <person name="Brown C.T."/>
            <person name="Hug L.A."/>
            <person name="Thomas B.C."/>
            <person name="Sharon I."/>
            <person name="Castelle C.J."/>
            <person name="Singh A."/>
            <person name="Wilkins M.J."/>
            <person name="Williams K.H."/>
            <person name="Banfield J.F."/>
        </authorList>
    </citation>
    <scope>NUCLEOTIDE SEQUENCE [LARGE SCALE GENOMIC DNA]</scope>
</reference>